<protein>
    <submittedName>
        <fullName evidence="3">DUF3987 domain-containing protein</fullName>
    </submittedName>
</protein>
<reference evidence="3" key="1">
    <citation type="journal article" date="2023" name="Int. J. Mol. Sci.">
        <title>Metagenomics Revealed a New Genus 'Candidatus Thiocaldithrix dubininis' gen. nov., sp. nov. and a New Species 'Candidatus Thiothrix putei' sp. nov. in the Family Thiotrichaceae, Some Members of Which Have Traits of Both Na+- and H+-Motive Energetics.</title>
        <authorList>
            <person name="Ravin N.V."/>
            <person name="Muntyan M.S."/>
            <person name="Smolyakov D.D."/>
            <person name="Rudenko T.S."/>
            <person name="Beletsky A.V."/>
            <person name="Mardanov A.V."/>
            <person name="Grabovich M.Y."/>
        </authorList>
    </citation>
    <scope>NUCLEOTIDE SEQUENCE</scope>
    <source>
        <strain evidence="3">GKL-01</strain>
    </source>
</reference>
<dbReference type="InterPro" id="IPR025048">
    <property type="entry name" value="DUF3987"/>
</dbReference>
<evidence type="ECO:0000256" key="2">
    <source>
        <dbReference type="SAM" id="MobiDB-lite"/>
    </source>
</evidence>
<gene>
    <name evidence="3" type="ORF">QJT80_10215</name>
</gene>
<sequence length="477" mass="52921">MDNKDNKFISLDEKRKQVQAEKEAKAKAQQPQPLQKPSSLDLLKHVPDGHFKTYVDDVAKMCAIHPSTSLLIALGVVSSVAARVYSVQYPNGEALPLGEYVAAGSAPGSGKSRLLKNFQHAIFKAQREAYKQYKQREEAAEQAGQTLDEEPPLMIFLSDSTMEGLEPMLKKTGGFFALASAEQGVINTMMGASYGSADRKNNNDLALKGFNGEYHASSRSSRSGYIGDVVGAVTCFAQDAAIETILSKSEGSGMAERFLMIVEPTQLGTRDHLNHYYPQEYSQNVFNRILGELTHKALTMPTEFMELPQFHIDKADWVKIHTFRNEIEPHLADGGKYSTATMRGIASKVDMHIMKIATLLAIIDGKSNQKLPSHYIESAIGIMRDMLEHALSLLFKTGLVGFDAEENAIISYLGKYKGATSRQVQQAKFRVKPFKESQDPYGAIRKTIDRLIDKQVVAERETYDPVGQVTRNLYLIS</sequence>
<dbReference type="AlphaFoldDB" id="A0AA95H266"/>
<feature type="compositionally biased region" description="Low complexity" evidence="2">
    <location>
        <begin position="27"/>
        <end position="37"/>
    </location>
</feature>
<feature type="compositionally biased region" description="Basic and acidic residues" evidence="2">
    <location>
        <begin position="1"/>
        <end position="26"/>
    </location>
</feature>
<name>A0AA95H266_9GAMM</name>
<dbReference type="Pfam" id="PF13148">
    <property type="entry name" value="DUF3987"/>
    <property type="match status" value="1"/>
</dbReference>
<accession>A0AA95H266</accession>
<organism evidence="3">
    <name type="scientific">Candidatus Thiocaldithrix dubininis</name>
    <dbReference type="NCBI Taxonomy" id="3080823"/>
    <lineage>
        <taxon>Bacteria</taxon>
        <taxon>Pseudomonadati</taxon>
        <taxon>Pseudomonadota</taxon>
        <taxon>Gammaproteobacteria</taxon>
        <taxon>Thiotrichales</taxon>
        <taxon>Thiotrichaceae</taxon>
        <taxon>Candidatus Thiocaldithrix</taxon>
    </lineage>
</organism>
<proteinExistence type="predicted"/>
<dbReference type="Proteomes" id="UP001300672">
    <property type="component" value="Chromosome"/>
</dbReference>
<feature type="region of interest" description="Disordered" evidence="2">
    <location>
        <begin position="1"/>
        <end position="42"/>
    </location>
</feature>
<feature type="coiled-coil region" evidence="1">
    <location>
        <begin position="123"/>
        <end position="150"/>
    </location>
</feature>
<dbReference type="KEGG" id="tdu:QJT80_10215"/>
<evidence type="ECO:0000256" key="1">
    <source>
        <dbReference type="SAM" id="Coils"/>
    </source>
</evidence>
<reference evidence="3" key="2">
    <citation type="submission" date="2023-04" db="EMBL/GenBank/DDBJ databases">
        <authorList>
            <person name="Beletskiy A.V."/>
            <person name="Mardanov A.V."/>
            <person name="Ravin N.V."/>
        </authorList>
    </citation>
    <scope>NUCLEOTIDE SEQUENCE</scope>
    <source>
        <strain evidence="3">GKL-01</strain>
    </source>
</reference>
<keyword evidence="1" id="KW-0175">Coiled coil</keyword>
<dbReference type="EMBL" id="CP124755">
    <property type="protein sequence ID" value="WGZ89877.1"/>
    <property type="molecule type" value="Genomic_DNA"/>
</dbReference>
<evidence type="ECO:0000313" key="3">
    <source>
        <dbReference type="EMBL" id="WGZ89877.1"/>
    </source>
</evidence>